<accession>A0A0E9W0K2</accession>
<organism evidence="1">
    <name type="scientific">Anguilla anguilla</name>
    <name type="common">European freshwater eel</name>
    <name type="synonym">Muraena anguilla</name>
    <dbReference type="NCBI Taxonomy" id="7936"/>
    <lineage>
        <taxon>Eukaryota</taxon>
        <taxon>Metazoa</taxon>
        <taxon>Chordata</taxon>
        <taxon>Craniata</taxon>
        <taxon>Vertebrata</taxon>
        <taxon>Euteleostomi</taxon>
        <taxon>Actinopterygii</taxon>
        <taxon>Neopterygii</taxon>
        <taxon>Teleostei</taxon>
        <taxon>Anguilliformes</taxon>
        <taxon>Anguillidae</taxon>
        <taxon>Anguilla</taxon>
    </lineage>
</organism>
<evidence type="ECO:0000313" key="1">
    <source>
        <dbReference type="EMBL" id="JAH83887.1"/>
    </source>
</evidence>
<dbReference type="EMBL" id="GBXM01024690">
    <property type="protein sequence ID" value="JAH83887.1"/>
    <property type="molecule type" value="Transcribed_RNA"/>
</dbReference>
<dbReference type="AlphaFoldDB" id="A0A0E9W0K2"/>
<sequence length="42" mass="4688">MGKQKGGWSFKTAFSQTWCPSPVWTVSSLSVVRCWGRNGNPE</sequence>
<proteinExistence type="predicted"/>
<protein>
    <submittedName>
        <fullName evidence="1">Uncharacterized protein</fullName>
    </submittedName>
</protein>
<reference evidence="1" key="1">
    <citation type="submission" date="2014-11" db="EMBL/GenBank/DDBJ databases">
        <authorList>
            <person name="Amaro Gonzalez C."/>
        </authorList>
    </citation>
    <scope>NUCLEOTIDE SEQUENCE</scope>
</reference>
<reference evidence="1" key="2">
    <citation type="journal article" date="2015" name="Fish Shellfish Immunol.">
        <title>Early steps in the European eel (Anguilla anguilla)-Vibrio vulnificus interaction in the gills: Role of the RtxA13 toxin.</title>
        <authorList>
            <person name="Callol A."/>
            <person name="Pajuelo D."/>
            <person name="Ebbesson L."/>
            <person name="Teles M."/>
            <person name="MacKenzie S."/>
            <person name="Amaro C."/>
        </authorList>
    </citation>
    <scope>NUCLEOTIDE SEQUENCE</scope>
</reference>
<name>A0A0E9W0K2_ANGAN</name>